<dbReference type="EMBL" id="JARKHS020013128">
    <property type="protein sequence ID" value="KAK8776291.1"/>
    <property type="molecule type" value="Genomic_DNA"/>
</dbReference>
<evidence type="ECO:0000313" key="2">
    <source>
        <dbReference type="EMBL" id="KAK8776291.1"/>
    </source>
</evidence>
<organism evidence="2 3">
    <name type="scientific">Amblyomma americanum</name>
    <name type="common">Lone star tick</name>
    <dbReference type="NCBI Taxonomy" id="6943"/>
    <lineage>
        <taxon>Eukaryota</taxon>
        <taxon>Metazoa</taxon>
        <taxon>Ecdysozoa</taxon>
        <taxon>Arthropoda</taxon>
        <taxon>Chelicerata</taxon>
        <taxon>Arachnida</taxon>
        <taxon>Acari</taxon>
        <taxon>Parasitiformes</taxon>
        <taxon>Ixodida</taxon>
        <taxon>Ixodoidea</taxon>
        <taxon>Ixodidae</taxon>
        <taxon>Amblyomminae</taxon>
        <taxon>Amblyomma</taxon>
    </lineage>
</organism>
<proteinExistence type="predicted"/>
<evidence type="ECO:0000256" key="1">
    <source>
        <dbReference type="SAM" id="MobiDB-lite"/>
    </source>
</evidence>
<accession>A0AAQ4ENQ3</accession>
<feature type="region of interest" description="Disordered" evidence="1">
    <location>
        <begin position="1"/>
        <end position="66"/>
    </location>
</feature>
<dbReference type="Proteomes" id="UP001321473">
    <property type="component" value="Unassembled WGS sequence"/>
</dbReference>
<keyword evidence="3" id="KW-1185">Reference proteome</keyword>
<dbReference type="AlphaFoldDB" id="A0AAQ4ENQ3"/>
<protein>
    <submittedName>
        <fullName evidence="2">Uncharacterized protein</fullName>
    </submittedName>
</protein>
<reference evidence="2 3" key="1">
    <citation type="journal article" date="2023" name="Arcadia Sci">
        <title>De novo assembly of a long-read Amblyomma americanum tick genome.</title>
        <authorList>
            <person name="Chou S."/>
            <person name="Poskanzer K.E."/>
            <person name="Rollins M."/>
            <person name="Thuy-Boun P.S."/>
        </authorList>
    </citation>
    <scope>NUCLEOTIDE SEQUENCE [LARGE SCALE GENOMIC DNA]</scope>
    <source>
        <strain evidence="2">F_SG_1</strain>
        <tissue evidence="2">Salivary glands</tissue>
    </source>
</reference>
<gene>
    <name evidence="2" type="ORF">V5799_030364</name>
</gene>
<sequence length="66" mass="7526">MVHHPPYIYGSLGPAAVEKKKSDQPRALFRRSSQPRHRRQRPWTVPQEFGGAESSASAHENPPRPR</sequence>
<name>A0AAQ4ENQ3_AMBAM</name>
<comment type="caution">
    <text evidence="2">The sequence shown here is derived from an EMBL/GenBank/DDBJ whole genome shotgun (WGS) entry which is preliminary data.</text>
</comment>
<evidence type="ECO:0000313" key="3">
    <source>
        <dbReference type="Proteomes" id="UP001321473"/>
    </source>
</evidence>